<reference evidence="2 3" key="1">
    <citation type="journal article" date="2016" name="Mol. Biol. Evol.">
        <title>Comparative Genomics of Early-Diverging Mushroom-Forming Fungi Provides Insights into the Origins of Lignocellulose Decay Capabilities.</title>
        <authorList>
            <person name="Nagy L.G."/>
            <person name="Riley R."/>
            <person name="Tritt A."/>
            <person name="Adam C."/>
            <person name="Daum C."/>
            <person name="Floudas D."/>
            <person name="Sun H."/>
            <person name="Yadav J.S."/>
            <person name="Pangilinan J."/>
            <person name="Larsson K.H."/>
            <person name="Matsuura K."/>
            <person name="Barry K."/>
            <person name="Labutti K."/>
            <person name="Kuo R."/>
            <person name="Ohm R.A."/>
            <person name="Bhattacharya S.S."/>
            <person name="Shirouzu T."/>
            <person name="Yoshinaga Y."/>
            <person name="Martin F.M."/>
            <person name="Grigoriev I.V."/>
            <person name="Hibbett D.S."/>
        </authorList>
    </citation>
    <scope>NUCLEOTIDE SEQUENCE [LARGE SCALE GENOMIC DNA]</scope>
    <source>
        <strain evidence="2 3">TUFC12733</strain>
    </source>
</reference>
<evidence type="ECO:0000313" key="3">
    <source>
        <dbReference type="Proteomes" id="UP000076738"/>
    </source>
</evidence>
<feature type="region of interest" description="Disordered" evidence="1">
    <location>
        <begin position="209"/>
        <end position="235"/>
    </location>
</feature>
<gene>
    <name evidence="2" type="ORF">CALVIDRAFT_203118</name>
</gene>
<evidence type="ECO:0000256" key="1">
    <source>
        <dbReference type="SAM" id="MobiDB-lite"/>
    </source>
</evidence>
<keyword evidence="3" id="KW-1185">Reference proteome</keyword>
<dbReference type="EMBL" id="KV417294">
    <property type="protein sequence ID" value="KZO94483.1"/>
    <property type="molecule type" value="Genomic_DNA"/>
</dbReference>
<protein>
    <submittedName>
        <fullName evidence="2">Uncharacterized protein</fullName>
    </submittedName>
</protein>
<proteinExistence type="predicted"/>
<evidence type="ECO:0000313" key="2">
    <source>
        <dbReference type="EMBL" id="KZO94483.1"/>
    </source>
</evidence>
<accession>A0A167KBX3</accession>
<dbReference type="AlphaFoldDB" id="A0A167KBX3"/>
<sequence length="302" mass="32440">MEMRLRTGTGTRLRLRTRLRRAKTAFRELVTQAKPGERGLGITLRELKERVKCERERQPYPRRNRRIMYTGACRRRSSAHEAGGSRREAGLKLRLPHLAALQDLFEPLVQPPSQPLPLPLAPLVPVRALVPAPASPYGRGGATQVAQMRGHLLWRCDLGEGEGCDGGGEEEVGVGDEGEAFAAVCCCAGGGLGGGRDGDGEEEGVELRAWGAGGGRGGESRWGDGGGGREPARDEGSCALPLLEGRAGGGERGGGWDAWWTRTAPEAFGVLCCPRPLARGDFHLYVFPRVAGCESLDRLVQD</sequence>
<name>A0A167KBX3_CALVF</name>
<dbReference type="Proteomes" id="UP000076738">
    <property type="component" value="Unassembled WGS sequence"/>
</dbReference>
<organism evidence="2 3">
    <name type="scientific">Calocera viscosa (strain TUFC12733)</name>
    <dbReference type="NCBI Taxonomy" id="1330018"/>
    <lineage>
        <taxon>Eukaryota</taxon>
        <taxon>Fungi</taxon>
        <taxon>Dikarya</taxon>
        <taxon>Basidiomycota</taxon>
        <taxon>Agaricomycotina</taxon>
        <taxon>Dacrymycetes</taxon>
        <taxon>Dacrymycetales</taxon>
        <taxon>Dacrymycetaceae</taxon>
        <taxon>Calocera</taxon>
    </lineage>
</organism>